<accession>A0A158PJ57</accession>
<dbReference type="PANTHER" id="PTHR24221:SF617">
    <property type="entry name" value="P-GLYCOPROTEIN RELATED"/>
    <property type="match status" value="1"/>
</dbReference>
<dbReference type="SUPFAM" id="SSF52540">
    <property type="entry name" value="P-loop containing nucleoside triphosphate hydrolases"/>
    <property type="match status" value="2"/>
</dbReference>
<dbReference type="AlphaFoldDB" id="A0A158PJ57"/>
<dbReference type="FunFam" id="3.40.50.300:FF:000604">
    <property type="entry name" value="ABC transporter B family member 28"/>
    <property type="match status" value="1"/>
</dbReference>
<name>A0A158PJ57_ANGCS</name>
<dbReference type="STRING" id="334426.A0A158PJ57"/>
<evidence type="ECO:0000256" key="2">
    <source>
        <dbReference type="ARBA" id="ARBA00022448"/>
    </source>
</evidence>
<keyword evidence="7" id="KW-0472">Membrane</keyword>
<evidence type="ECO:0000259" key="8">
    <source>
        <dbReference type="PROSITE" id="PS50893"/>
    </source>
</evidence>
<keyword evidence="2" id="KW-0813">Transport</keyword>
<dbReference type="PROSITE" id="PS50893">
    <property type="entry name" value="ABC_TRANSPORTER_2"/>
    <property type="match status" value="2"/>
</dbReference>
<dbReference type="OMA" id="DLQWHES"/>
<evidence type="ECO:0000256" key="6">
    <source>
        <dbReference type="ARBA" id="ARBA00022989"/>
    </source>
</evidence>
<keyword evidence="5" id="KW-0067">ATP-binding</keyword>
<comment type="subcellular location">
    <subcellularLocation>
        <location evidence="1">Membrane</location>
        <topology evidence="1">Multi-pass membrane protein</topology>
    </subcellularLocation>
</comment>
<sequence length="1085" mass="119650">MTNGNRNDDNHNTLIKKLMDILLCRGDLAAEKRDRTPVSVLELFRFASKRDRYSMATGCVLALIVGSVLPVNCVLGGLYVNIYLTDANHYFLRLASRNIAKRIRKEFVMAVLRQNAAWFDKNCAGSITTQLNENISQIEDGIGDKMGMLARGISTLIACVTFALVSSWKITLVCVGVAPVSVITMAVMSRMSSSAMQGMMTVAGAAGALAEEAIMNVKTVSACNGQNHMIKKYQQQLKNGLPFAIRYGFICGFFEGLMFFQLYVFYAAAFLYGIPSYYHGITPEPGTIFITSSAILFGRPKIFARSSYFFGLLGPHMMAIEKARMAAAIIYETIDTEGGGSEDGEEMHSCEGRLEFKDVHFKYPSRWFHRRETPVLLGLSWFAEPGETVAFIGLLTRLYDCHKGSMFIDGRDIRTIKVRDLRKVRAHSIAALNEFRDRHLQMIGIVQQEPCLFNGTILENIVLGRPISDEQAKDAARMANAHDFIVKLEKGYDTVIGTGGVTLSGGQKQRLAIARAVATEPRILLLDEATSALDSESEKIVQLALNKASRGRTTVVIAHRLSTLKDVQRIYAIEGGKIVEEAVVYAYITKFVGNIAPNSTKYTGTHLELMESGGLYSSLAKAQEIGIGFGGWSAEAATSNIRVEVLRSLLSQNAEFFDRPHRSNAECVAELSSKAPDIQALCIEIFEHALTIQLLAVESYFLKKYEQYEMKVKTQRKRLVVYESIQFAITQCYLYFSDMVTYFIGAYMVFYGKAQAVETVVSAMSANLAGWAVIFASATFGDFVRSHFAAQSLYDLIDSCTKPEAGQTPVIQGSLKVEHVDFSYPSRPDVKVAKNLNLVARNGQAIALVGASGCGKSTVIQLLERFYEPDAGNIKIDDLVLNKICRVHLRNNIALVGQEPVLFKGSILENITLGIDEEISLTQVQEVCRQANAADFIEAFPSGYETNVGEKGSNLSGGQKQRIAIARALIRNPKIILLDEATSALDTESEKMVQKALNEASHGRTSLTIAHRLSTIKGADRIYYIENGSVIEYGTHEELIEANGKYALLVEAQQLGITETVHTLPFGPDKVCLQTLPTTNLFPSF</sequence>
<organism evidence="12">
    <name type="scientific">Angiostrongylus costaricensis</name>
    <name type="common">Nematode worm</name>
    <dbReference type="NCBI Taxonomy" id="334426"/>
    <lineage>
        <taxon>Eukaryota</taxon>
        <taxon>Metazoa</taxon>
        <taxon>Ecdysozoa</taxon>
        <taxon>Nematoda</taxon>
        <taxon>Chromadorea</taxon>
        <taxon>Rhabditida</taxon>
        <taxon>Rhabditina</taxon>
        <taxon>Rhabditomorpha</taxon>
        <taxon>Strongyloidea</taxon>
        <taxon>Metastrongylidae</taxon>
        <taxon>Angiostrongylus</taxon>
    </lineage>
</organism>
<evidence type="ECO:0000259" key="9">
    <source>
        <dbReference type="PROSITE" id="PS50929"/>
    </source>
</evidence>
<dbReference type="Pfam" id="PF00005">
    <property type="entry name" value="ABC_tran"/>
    <property type="match status" value="2"/>
</dbReference>
<dbReference type="PROSITE" id="PS50929">
    <property type="entry name" value="ABC_TM1F"/>
    <property type="match status" value="2"/>
</dbReference>
<dbReference type="GO" id="GO:0016887">
    <property type="term" value="F:ATP hydrolysis activity"/>
    <property type="evidence" value="ECO:0007669"/>
    <property type="project" value="InterPro"/>
</dbReference>
<dbReference type="Gene3D" id="3.40.50.300">
    <property type="entry name" value="P-loop containing nucleotide triphosphate hydrolases"/>
    <property type="match status" value="2"/>
</dbReference>
<dbReference type="WBParaSite" id="ACOC_0000835901-mRNA-1">
    <property type="protein sequence ID" value="ACOC_0000835901-mRNA-1"/>
    <property type="gene ID" value="ACOC_0000835901"/>
</dbReference>
<feature type="domain" description="ABC transporter" evidence="8">
    <location>
        <begin position="815"/>
        <end position="1052"/>
    </location>
</feature>
<dbReference type="GO" id="GO:0005737">
    <property type="term" value="C:cytoplasm"/>
    <property type="evidence" value="ECO:0007669"/>
    <property type="project" value="UniProtKB-ARBA"/>
</dbReference>
<protein>
    <submittedName>
        <fullName evidence="12">ABC transporter</fullName>
    </submittedName>
</protein>
<dbReference type="InterPro" id="IPR011527">
    <property type="entry name" value="ABC1_TM_dom"/>
</dbReference>
<dbReference type="InterPro" id="IPR003593">
    <property type="entry name" value="AAA+_ATPase"/>
</dbReference>
<dbReference type="PROSITE" id="PS00211">
    <property type="entry name" value="ABC_TRANSPORTER_1"/>
    <property type="match status" value="2"/>
</dbReference>
<dbReference type="Proteomes" id="UP000267027">
    <property type="component" value="Unassembled WGS sequence"/>
</dbReference>
<evidence type="ECO:0000313" key="10">
    <source>
        <dbReference type="EMBL" id="VDM59945.1"/>
    </source>
</evidence>
<dbReference type="Gene3D" id="1.20.1560.10">
    <property type="entry name" value="ABC transporter type 1, transmembrane domain"/>
    <property type="match status" value="2"/>
</dbReference>
<evidence type="ECO:0000256" key="1">
    <source>
        <dbReference type="ARBA" id="ARBA00004141"/>
    </source>
</evidence>
<evidence type="ECO:0000256" key="3">
    <source>
        <dbReference type="ARBA" id="ARBA00022692"/>
    </source>
</evidence>
<dbReference type="SUPFAM" id="SSF90123">
    <property type="entry name" value="ABC transporter transmembrane region"/>
    <property type="match status" value="2"/>
</dbReference>
<keyword evidence="11" id="KW-1185">Reference proteome</keyword>
<dbReference type="SMART" id="SM00382">
    <property type="entry name" value="AAA"/>
    <property type="match status" value="2"/>
</dbReference>
<evidence type="ECO:0000256" key="5">
    <source>
        <dbReference type="ARBA" id="ARBA00022840"/>
    </source>
</evidence>
<reference evidence="12" key="1">
    <citation type="submission" date="2016-04" db="UniProtKB">
        <authorList>
            <consortium name="WormBaseParasite"/>
        </authorList>
    </citation>
    <scope>IDENTIFICATION</scope>
</reference>
<feature type="domain" description="ABC transmembrane type-1" evidence="9">
    <location>
        <begin position="90"/>
        <end position="297"/>
    </location>
</feature>
<dbReference type="GO" id="GO:0005524">
    <property type="term" value="F:ATP binding"/>
    <property type="evidence" value="ECO:0007669"/>
    <property type="project" value="UniProtKB-KW"/>
</dbReference>
<dbReference type="GO" id="GO:0140359">
    <property type="term" value="F:ABC-type transporter activity"/>
    <property type="evidence" value="ECO:0007669"/>
    <property type="project" value="InterPro"/>
</dbReference>
<dbReference type="InterPro" id="IPR027417">
    <property type="entry name" value="P-loop_NTPase"/>
</dbReference>
<keyword evidence="6" id="KW-1133">Transmembrane helix</keyword>
<dbReference type="InterPro" id="IPR003439">
    <property type="entry name" value="ABC_transporter-like_ATP-bd"/>
</dbReference>
<dbReference type="CDD" id="cd18577">
    <property type="entry name" value="ABC_6TM_Pgp_ABCB1_D1_like"/>
    <property type="match status" value="1"/>
</dbReference>
<evidence type="ECO:0000313" key="11">
    <source>
        <dbReference type="Proteomes" id="UP000267027"/>
    </source>
</evidence>
<dbReference type="InterPro" id="IPR017871">
    <property type="entry name" value="ABC_transporter-like_CS"/>
</dbReference>
<dbReference type="Pfam" id="PF00664">
    <property type="entry name" value="ABC_membrane"/>
    <property type="match status" value="2"/>
</dbReference>
<feature type="domain" description="ABC transmembrane type-1" evidence="9">
    <location>
        <begin position="677"/>
        <end position="785"/>
    </location>
</feature>
<evidence type="ECO:0000313" key="12">
    <source>
        <dbReference type="WBParaSite" id="ACOC_0000835901-mRNA-1"/>
    </source>
</evidence>
<dbReference type="FunFam" id="3.40.50.300:FF:002283">
    <property type="entry name" value="p-GlycoProtein related"/>
    <property type="match status" value="1"/>
</dbReference>
<dbReference type="GO" id="GO:0016020">
    <property type="term" value="C:membrane"/>
    <property type="evidence" value="ECO:0007669"/>
    <property type="project" value="UniProtKB-SubCell"/>
</dbReference>
<feature type="domain" description="ABC transporter" evidence="8">
    <location>
        <begin position="354"/>
        <end position="600"/>
    </location>
</feature>
<dbReference type="OrthoDB" id="5850198at2759"/>
<evidence type="ECO:0000256" key="4">
    <source>
        <dbReference type="ARBA" id="ARBA00022741"/>
    </source>
</evidence>
<gene>
    <name evidence="10" type="ORF">ACOC_LOCUS8360</name>
</gene>
<dbReference type="InterPro" id="IPR036640">
    <property type="entry name" value="ABC1_TM_sf"/>
</dbReference>
<dbReference type="EMBL" id="UYYA01004147">
    <property type="protein sequence ID" value="VDM59945.1"/>
    <property type="molecule type" value="Genomic_DNA"/>
</dbReference>
<proteinExistence type="predicted"/>
<dbReference type="CDD" id="cd03249">
    <property type="entry name" value="ABC_MTABC3_MDL1_MDL2"/>
    <property type="match status" value="1"/>
</dbReference>
<dbReference type="PANTHER" id="PTHR24221">
    <property type="entry name" value="ATP-BINDING CASSETTE SUB-FAMILY B"/>
    <property type="match status" value="1"/>
</dbReference>
<reference evidence="10 11" key="2">
    <citation type="submission" date="2018-11" db="EMBL/GenBank/DDBJ databases">
        <authorList>
            <consortium name="Pathogen Informatics"/>
        </authorList>
    </citation>
    <scope>NUCLEOTIDE SEQUENCE [LARGE SCALE GENOMIC DNA]</scope>
    <source>
        <strain evidence="10 11">Costa Rica</strain>
    </source>
</reference>
<evidence type="ECO:0000256" key="7">
    <source>
        <dbReference type="ARBA" id="ARBA00023136"/>
    </source>
</evidence>
<keyword evidence="3" id="KW-0812">Transmembrane</keyword>
<keyword evidence="4" id="KW-0547">Nucleotide-binding</keyword>
<dbReference type="InterPro" id="IPR039421">
    <property type="entry name" value="Type_1_exporter"/>
</dbReference>